<feature type="compositionally biased region" description="Basic and acidic residues" evidence="1">
    <location>
        <begin position="1"/>
        <end position="16"/>
    </location>
</feature>
<dbReference type="AlphaFoldDB" id="A0A2P4ZDT0"/>
<gene>
    <name evidence="2" type="ORF">TGAM01_v208717</name>
</gene>
<evidence type="ECO:0000313" key="2">
    <source>
        <dbReference type="EMBL" id="PON22436.1"/>
    </source>
</evidence>
<comment type="caution">
    <text evidence="2">The sequence shown here is derived from an EMBL/GenBank/DDBJ whole genome shotgun (WGS) entry which is preliminary data.</text>
</comment>
<feature type="compositionally biased region" description="Basic and acidic residues" evidence="1">
    <location>
        <begin position="29"/>
        <end position="58"/>
    </location>
</feature>
<proteinExistence type="predicted"/>
<organism evidence="2 3">
    <name type="scientific">Trichoderma gamsii</name>
    <dbReference type="NCBI Taxonomy" id="398673"/>
    <lineage>
        <taxon>Eukaryota</taxon>
        <taxon>Fungi</taxon>
        <taxon>Dikarya</taxon>
        <taxon>Ascomycota</taxon>
        <taxon>Pezizomycotina</taxon>
        <taxon>Sordariomycetes</taxon>
        <taxon>Hypocreomycetidae</taxon>
        <taxon>Hypocreales</taxon>
        <taxon>Hypocreaceae</taxon>
        <taxon>Trichoderma</taxon>
    </lineage>
</organism>
<feature type="region of interest" description="Disordered" evidence="1">
    <location>
        <begin position="1"/>
        <end position="76"/>
    </location>
</feature>
<evidence type="ECO:0000313" key="3">
    <source>
        <dbReference type="Proteomes" id="UP000054821"/>
    </source>
</evidence>
<reference evidence="2 3" key="1">
    <citation type="journal article" date="2016" name="Genome Announc.">
        <title>Draft Whole-Genome Sequence of Trichoderma gamsii T6085, a Promising Biocontrol Agent of Fusarium Head Blight on Wheat.</title>
        <authorList>
            <person name="Baroncelli R."/>
            <person name="Zapparata A."/>
            <person name="Piaggeschi G."/>
            <person name="Sarrocco S."/>
            <person name="Vannacci G."/>
        </authorList>
    </citation>
    <scope>NUCLEOTIDE SEQUENCE [LARGE SCALE GENOMIC DNA]</scope>
    <source>
        <strain evidence="2 3">T6085</strain>
    </source>
</reference>
<accession>A0A2P4ZDT0</accession>
<name>A0A2P4ZDT0_9HYPO</name>
<evidence type="ECO:0000256" key="1">
    <source>
        <dbReference type="SAM" id="MobiDB-lite"/>
    </source>
</evidence>
<dbReference type="RefSeq" id="XP_018660299.1">
    <property type="nucleotide sequence ID" value="XM_018806472.1"/>
</dbReference>
<dbReference type="Proteomes" id="UP000054821">
    <property type="component" value="Unassembled WGS sequence"/>
</dbReference>
<sequence>MDKGKWAEDGKGKKEAALAARGGRRRWSGLRDTEEVGESDEKSRSRVDLEMNNDETRYPEYSPPEGQRTPSYSVQEQEPRLLALALAPEAPGLVQKAYLVLACTVSSRTAGWAPLDPSFGLWLQHSPAGQKIQGAPAALSGPRAANRRCNGRPQRWMAPSRCSKRAMGGGMTRQQQGRSHCHSGACTCDGLFSRSSHVAEAIDPFMSFRSFMMLNLDSLSPSLPPILPAICTQPAHLAALRARAAVNVNPDHKQRRCPIDRAAHLLALVTANSPTTWPAPPAYSICRALLTESRAVMGSDRSCCDCHGNDALPVVGLIPSTSARPALPLDSSPAR</sequence>
<keyword evidence="3" id="KW-1185">Reference proteome</keyword>
<dbReference type="GeneID" id="29986555"/>
<protein>
    <submittedName>
        <fullName evidence="2">Uncharacterized protein</fullName>
    </submittedName>
</protein>
<dbReference type="EMBL" id="JPDN02000038">
    <property type="protein sequence ID" value="PON22436.1"/>
    <property type="molecule type" value="Genomic_DNA"/>
</dbReference>